<feature type="transmembrane region" description="Helical" evidence="1">
    <location>
        <begin position="99"/>
        <end position="118"/>
    </location>
</feature>
<dbReference type="InterPro" id="IPR026898">
    <property type="entry name" value="PrsW"/>
</dbReference>
<dbReference type="Proteomes" id="UP000195514">
    <property type="component" value="Chromosome I"/>
</dbReference>
<feature type="transmembrane region" description="Helical" evidence="1">
    <location>
        <begin position="55"/>
        <end position="78"/>
    </location>
</feature>
<organism evidence="2 3">
    <name type="scientific">Candidatus Brevifilum fermentans</name>
    <dbReference type="NCBI Taxonomy" id="1986204"/>
    <lineage>
        <taxon>Bacteria</taxon>
        <taxon>Bacillati</taxon>
        <taxon>Chloroflexota</taxon>
        <taxon>Anaerolineae</taxon>
        <taxon>Anaerolineales</taxon>
        <taxon>Anaerolineaceae</taxon>
        <taxon>Candidatus Brevifilum</taxon>
    </lineage>
</organism>
<evidence type="ECO:0008006" key="4">
    <source>
        <dbReference type="Google" id="ProtNLM"/>
    </source>
</evidence>
<evidence type="ECO:0000313" key="3">
    <source>
        <dbReference type="Proteomes" id="UP000195514"/>
    </source>
</evidence>
<dbReference type="Pfam" id="PF13367">
    <property type="entry name" value="PrsW-protease"/>
    <property type="match status" value="1"/>
</dbReference>
<feature type="transmembrane region" description="Helical" evidence="1">
    <location>
        <begin position="124"/>
        <end position="144"/>
    </location>
</feature>
<feature type="transmembrane region" description="Helical" evidence="1">
    <location>
        <begin position="340"/>
        <end position="367"/>
    </location>
</feature>
<feature type="transmembrane region" description="Helical" evidence="1">
    <location>
        <begin position="276"/>
        <end position="295"/>
    </location>
</feature>
<feature type="transmembrane region" description="Helical" evidence="1">
    <location>
        <begin position="379"/>
        <end position="399"/>
    </location>
</feature>
<evidence type="ECO:0000313" key="2">
    <source>
        <dbReference type="EMBL" id="SMX53289.1"/>
    </source>
</evidence>
<evidence type="ECO:0000256" key="1">
    <source>
        <dbReference type="SAM" id="Phobius"/>
    </source>
</evidence>
<gene>
    <name evidence="2" type="ORF">CFX1CAM_0223</name>
</gene>
<keyword evidence="3" id="KW-1185">Reference proteome</keyword>
<keyword evidence="1" id="KW-1133">Transmembrane helix</keyword>
<dbReference type="GO" id="GO:0008233">
    <property type="term" value="F:peptidase activity"/>
    <property type="evidence" value="ECO:0007669"/>
    <property type="project" value="InterPro"/>
</dbReference>
<dbReference type="EMBL" id="LT859958">
    <property type="protein sequence ID" value="SMX53289.1"/>
    <property type="molecule type" value="Genomic_DNA"/>
</dbReference>
<keyword evidence="1" id="KW-0472">Membrane</keyword>
<dbReference type="PANTHER" id="PTHR36844">
    <property type="entry name" value="PROTEASE PRSW"/>
    <property type="match status" value="1"/>
</dbReference>
<dbReference type="RefSeq" id="WP_087861237.1">
    <property type="nucleotide sequence ID" value="NZ_LT859958.1"/>
</dbReference>
<feature type="transmembrane region" description="Helical" evidence="1">
    <location>
        <begin position="165"/>
        <end position="193"/>
    </location>
</feature>
<keyword evidence="1" id="KW-0812">Transmembrane</keyword>
<dbReference type="AlphaFoldDB" id="A0A1Y6K3X7"/>
<feature type="transmembrane region" description="Helical" evidence="1">
    <location>
        <begin position="12"/>
        <end position="43"/>
    </location>
</feature>
<dbReference type="OrthoDB" id="165052at2"/>
<dbReference type="KEGG" id="abat:CFX1CAM_0223"/>
<proteinExistence type="predicted"/>
<dbReference type="PANTHER" id="PTHR36844:SF1">
    <property type="entry name" value="PROTEASE PRSW"/>
    <property type="match status" value="1"/>
</dbReference>
<protein>
    <recommendedName>
        <fullName evidence="4">PrsW family intramembrane metalloprotease</fullName>
    </recommendedName>
</protein>
<name>A0A1Y6K3X7_9CHLR</name>
<feature type="transmembrane region" description="Helical" evidence="1">
    <location>
        <begin position="307"/>
        <end position="328"/>
    </location>
</feature>
<accession>A0A1Y6K3X7</accession>
<sequence length="427" mass="46589">MTEQLTPGKNWQVILTLLASILGILLFAVQAFSTGVAWLLFVLDSRMSFSQSMPIGLLFWTSILGGVLLLPLLLLSINQLRGKPSLTWLDLNHPVLAKAARWVILIWPVVVLLGWLIARLENVAVILLGPINILVAGIPILWIYQAAQRGFAGGSQARKWRVFGISIVMLPFLVVVLELLAILILAGIGGIGLGFRINANPQLEQQLLGLVEQLMMLDQDLDAILDFLKPLLLQPSVIFWGLAIFGGIAPIIEEVIKPLSLWPLAGRKITPQEGFVGGLLCGAGFALMENVLYFTNVINTEDWLIMAISRAGTGVLHMLASGMMGWGLSRAWRDSKWLSLGLSALGAFVLHGFWNVLALISGVAPLLILEAEPTFAQTLLSHLPVTLMLVLAVIGLILINKHLRNEKPHPLAATESVHPERHNQGNL</sequence>
<reference evidence="3" key="1">
    <citation type="submission" date="2017-05" db="EMBL/GenBank/DDBJ databases">
        <authorList>
            <person name="Kirkegaard R."/>
            <person name="Mcilroy J S."/>
        </authorList>
    </citation>
    <scope>NUCLEOTIDE SEQUENCE [LARGE SCALE GENOMIC DNA]</scope>
</reference>
<feature type="transmembrane region" description="Helical" evidence="1">
    <location>
        <begin position="237"/>
        <end position="256"/>
    </location>
</feature>